<dbReference type="RefSeq" id="WP_227322349.1">
    <property type="nucleotide sequence ID" value="NZ_JAESVB010000007.1"/>
</dbReference>
<gene>
    <name evidence="2" type="ORF">ASILVAE211_15980</name>
</gene>
<feature type="transmembrane region" description="Helical" evidence="1">
    <location>
        <begin position="220"/>
        <end position="240"/>
    </location>
</feature>
<keyword evidence="1" id="KW-1133">Transmembrane helix</keyword>
<name>A0A964DZP4_9PROT</name>
<organism evidence="2 3">
    <name type="scientific">Acidisoma silvae</name>
    <dbReference type="NCBI Taxonomy" id="2802396"/>
    <lineage>
        <taxon>Bacteria</taxon>
        <taxon>Pseudomonadati</taxon>
        <taxon>Pseudomonadota</taxon>
        <taxon>Alphaproteobacteria</taxon>
        <taxon>Acetobacterales</taxon>
        <taxon>Acidocellaceae</taxon>
        <taxon>Acidisoma</taxon>
    </lineage>
</organism>
<dbReference type="Pfam" id="PF14023">
    <property type="entry name" value="Bestrophin-like"/>
    <property type="match status" value="1"/>
</dbReference>
<dbReference type="InterPro" id="IPR025333">
    <property type="entry name" value="DUF4239"/>
</dbReference>
<keyword evidence="3" id="KW-1185">Reference proteome</keyword>
<keyword evidence="1" id="KW-0472">Membrane</keyword>
<evidence type="ECO:0000256" key="1">
    <source>
        <dbReference type="SAM" id="Phobius"/>
    </source>
</evidence>
<feature type="transmembrane region" description="Helical" evidence="1">
    <location>
        <begin position="51"/>
        <end position="75"/>
    </location>
</feature>
<reference evidence="2" key="2">
    <citation type="submission" date="2021-01" db="EMBL/GenBank/DDBJ databases">
        <authorList>
            <person name="Mieszkin S."/>
            <person name="Pouder E."/>
            <person name="Alain K."/>
        </authorList>
    </citation>
    <scope>NUCLEOTIDE SEQUENCE</scope>
    <source>
        <strain evidence="2">HW T2.11</strain>
    </source>
</reference>
<keyword evidence="1" id="KW-0812">Transmembrane</keyword>
<dbReference type="EMBL" id="JAESVB010000007">
    <property type="protein sequence ID" value="MCB8876690.1"/>
    <property type="molecule type" value="Genomic_DNA"/>
</dbReference>
<evidence type="ECO:0000313" key="2">
    <source>
        <dbReference type="EMBL" id="MCB8876690.1"/>
    </source>
</evidence>
<dbReference type="AlphaFoldDB" id="A0A964DZP4"/>
<comment type="caution">
    <text evidence="2">The sequence shown here is derived from an EMBL/GenBank/DDBJ whole genome shotgun (WGS) entry which is preliminary data.</text>
</comment>
<feature type="transmembrane region" description="Helical" evidence="1">
    <location>
        <begin position="192"/>
        <end position="213"/>
    </location>
</feature>
<accession>A0A964DZP4</accession>
<dbReference type="Proteomes" id="UP000708298">
    <property type="component" value="Unassembled WGS sequence"/>
</dbReference>
<feature type="transmembrane region" description="Helical" evidence="1">
    <location>
        <begin position="6"/>
        <end position="39"/>
    </location>
</feature>
<sequence>MLTGFAQWLCLMPTAAAVLIAVVGAAALAVAALFVAHAIIPHGLRSQHNDLAGFVLAIVGVIYAVLLAFIAVAVWESYAEVGNLVQTEANMVDDLYRDTISLPPGLALQLRQDLFDYTETVVQKEWPHMEAAMPAHLKGWRILDSFHLALVGYKPADGSGLAAQSTMLETLRKLYDVRRGRFHAAESDLPAVVWWNLTIGAAILIGFSCLFGAARLAMHAAMVGLLGASIGLVLVVIVLLDNPFLGSSHVSVEPFQALTMAVETMDYPKPGQ</sequence>
<protein>
    <submittedName>
        <fullName evidence="2">DUF4239 domain-containing protein</fullName>
    </submittedName>
</protein>
<proteinExistence type="predicted"/>
<evidence type="ECO:0000313" key="3">
    <source>
        <dbReference type="Proteomes" id="UP000708298"/>
    </source>
</evidence>
<reference evidence="2" key="1">
    <citation type="journal article" date="2021" name="Microorganisms">
        <title>Acidisoma silvae sp. nov. and Acidisomacellulosilytica sp. nov., Two Acidophilic Bacteria Isolated from Decaying Wood, Hydrolyzing Cellulose and Producing Poly-3-hydroxybutyrate.</title>
        <authorList>
            <person name="Mieszkin S."/>
            <person name="Pouder E."/>
            <person name="Uroz S."/>
            <person name="Simon-Colin C."/>
            <person name="Alain K."/>
        </authorList>
    </citation>
    <scope>NUCLEOTIDE SEQUENCE</scope>
    <source>
        <strain evidence="2">HW T2.11</strain>
    </source>
</reference>